<dbReference type="GO" id="GO:0031471">
    <property type="term" value="C:ethanolamine degradation polyhedral organelle"/>
    <property type="evidence" value="ECO:0007669"/>
    <property type="project" value="UniProtKB-UniRule"/>
</dbReference>
<evidence type="ECO:0000313" key="7">
    <source>
        <dbReference type="Proteomes" id="UP000245489"/>
    </source>
</evidence>
<comment type="catalytic activity">
    <reaction evidence="5">
        <text>ethanolamine = acetaldehyde + NH4(+)</text>
        <dbReference type="Rhea" id="RHEA:15313"/>
        <dbReference type="ChEBI" id="CHEBI:15343"/>
        <dbReference type="ChEBI" id="CHEBI:28938"/>
        <dbReference type="ChEBI" id="CHEBI:57603"/>
        <dbReference type="EC" id="4.3.1.7"/>
    </reaction>
</comment>
<comment type="pathway">
    <text evidence="5">Amine and polyamine degradation; ethanolamine degradation.</text>
</comment>
<organism evidence="6 7">
    <name type="scientific">Arcicella aurantiaca</name>
    <dbReference type="NCBI Taxonomy" id="591202"/>
    <lineage>
        <taxon>Bacteria</taxon>
        <taxon>Pseudomonadati</taxon>
        <taxon>Bacteroidota</taxon>
        <taxon>Cytophagia</taxon>
        <taxon>Cytophagales</taxon>
        <taxon>Flectobacillaceae</taxon>
        <taxon>Arcicella</taxon>
    </lineage>
</organism>
<comment type="function">
    <text evidence="5">Catalyzes the deamination of various vicinal amino-alcohols to oxo compounds. Allows this organism to utilize ethanolamine as the sole source of nitrogen and carbon in the presence of external vitamin B12.</text>
</comment>
<dbReference type="GO" id="GO:0006520">
    <property type="term" value="P:amino acid metabolic process"/>
    <property type="evidence" value="ECO:0007669"/>
    <property type="project" value="InterPro"/>
</dbReference>
<comment type="subunit">
    <text evidence="5">The basic unit is a heterodimer which dimerizes to form tetramers. The heterotetramers trimerize; 6 large subunits form a core ring with 6 small subunits projecting outwards.</text>
</comment>
<keyword evidence="2 5" id="KW-0456">Lyase</keyword>
<dbReference type="Gene3D" id="3.40.50.11240">
    <property type="entry name" value="Ethanolamine ammonia-lyase light chain (EutC)"/>
    <property type="match status" value="1"/>
</dbReference>
<reference evidence="6 7" key="1">
    <citation type="submission" date="2018-05" db="EMBL/GenBank/DDBJ databases">
        <title>Genomic Encyclopedia of Archaeal and Bacterial Type Strains, Phase II (KMG-II): from individual species to whole genera.</title>
        <authorList>
            <person name="Goeker M."/>
        </authorList>
    </citation>
    <scope>NUCLEOTIDE SEQUENCE [LARGE SCALE GENOMIC DNA]</scope>
    <source>
        <strain evidence="6 7">DSM 22214</strain>
    </source>
</reference>
<evidence type="ECO:0000256" key="3">
    <source>
        <dbReference type="ARBA" id="ARBA00023285"/>
    </source>
</evidence>
<keyword evidence="3 5" id="KW-0170">Cobalt</keyword>
<accession>A0A316EGH6</accession>
<evidence type="ECO:0000256" key="5">
    <source>
        <dbReference type="HAMAP-Rule" id="MF_00601"/>
    </source>
</evidence>
<dbReference type="NCBIfam" id="NF003971">
    <property type="entry name" value="PRK05465.1"/>
    <property type="match status" value="1"/>
</dbReference>
<keyword evidence="1 5" id="KW-0846">Cobalamin</keyword>
<dbReference type="InterPro" id="IPR009246">
    <property type="entry name" value="EutC"/>
</dbReference>
<feature type="binding site" evidence="5">
    <location>
        <position position="203"/>
    </location>
    <ligand>
        <name>adenosylcob(III)alamin</name>
        <dbReference type="ChEBI" id="CHEBI:18408"/>
    </ligand>
</feature>
<evidence type="ECO:0000256" key="1">
    <source>
        <dbReference type="ARBA" id="ARBA00022628"/>
    </source>
</evidence>
<comment type="subcellular location">
    <subcellularLocation>
        <location evidence="5">Bacterial microcompartment</location>
    </subcellularLocation>
</comment>
<dbReference type="GO" id="GO:0046336">
    <property type="term" value="P:ethanolamine catabolic process"/>
    <property type="evidence" value="ECO:0007669"/>
    <property type="project" value="UniProtKB-UniRule"/>
</dbReference>
<dbReference type="GO" id="GO:0009350">
    <property type="term" value="C:ethanolamine ammonia-lyase complex"/>
    <property type="evidence" value="ECO:0007669"/>
    <property type="project" value="UniProtKB-UniRule"/>
</dbReference>
<dbReference type="Pfam" id="PF05985">
    <property type="entry name" value="EutC"/>
    <property type="match status" value="1"/>
</dbReference>
<dbReference type="PANTHER" id="PTHR39330">
    <property type="entry name" value="ETHANOLAMINE AMMONIA-LYASE LIGHT CHAIN"/>
    <property type="match status" value="1"/>
</dbReference>
<sequence length="249" mass="27711">MQVDHWQFLQNYTPARIARGRAGHSFPTNELLKFQADHAQARDAVYSTLNIPALSESLQLTLDLPIIHLKSGIENRSQYLQRPDLGRTLSQESREVLQTMKAEESDVCFVVTDGLSAEAINQNIGSVLENIIAKLNKINWKIASICLVEQGRVAVADEIGYLLKSKIVVVFIGERPGLTSPNSMGAYITFNPQVGITDESRNCVSNIRPEGMNPETASDKIIYLLNEMKVKKISGVHLKDEANDSKYLN</sequence>
<gene>
    <name evidence="5" type="primary">eutC</name>
    <name evidence="6" type="ORF">LV89_00361</name>
</gene>
<dbReference type="PANTHER" id="PTHR39330:SF1">
    <property type="entry name" value="ETHANOLAMINE AMMONIA-LYASE SMALL SUBUNIT"/>
    <property type="match status" value="1"/>
</dbReference>
<evidence type="ECO:0000313" key="6">
    <source>
        <dbReference type="EMBL" id="PWK28808.1"/>
    </source>
</evidence>
<dbReference type="OrthoDB" id="114248at2"/>
<name>A0A316EGH6_9BACT</name>
<dbReference type="AlphaFoldDB" id="A0A316EGH6"/>
<dbReference type="InterPro" id="IPR042255">
    <property type="entry name" value="EutC_N"/>
</dbReference>
<keyword evidence="7" id="KW-1185">Reference proteome</keyword>
<feature type="binding site" evidence="5">
    <location>
        <position position="153"/>
    </location>
    <ligand>
        <name>adenosylcob(III)alamin</name>
        <dbReference type="ChEBI" id="CHEBI:18408"/>
    </ligand>
</feature>
<dbReference type="EMBL" id="QGGO01000002">
    <property type="protein sequence ID" value="PWK28808.1"/>
    <property type="molecule type" value="Genomic_DNA"/>
</dbReference>
<dbReference type="Gene3D" id="1.10.30.40">
    <property type="entry name" value="Ethanolamine ammonia-lyase light chain (EutC), N-terminal domain"/>
    <property type="match status" value="1"/>
</dbReference>
<dbReference type="UniPathway" id="UPA00560"/>
<dbReference type="HAMAP" id="MF_00601">
    <property type="entry name" value="EutC"/>
    <property type="match status" value="1"/>
</dbReference>
<keyword evidence="4 5" id="KW-1283">Bacterial microcompartment</keyword>
<dbReference type="InterPro" id="IPR042251">
    <property type="entry name" value="EutC_C"/>
</dbReference>
<feature type="binding site" evidence="5">
    <location>
        <position position="174"/>
    </location>
    <ligand>
        <name>adenosylcob(III)alamin</name>
        <dbReference type="ChEBI" id="CHEBI:18408"/>
    </ligand>
</feature>
<evidence type="ECO:0000256" key="4">
    <source>
        <dbReference type="ARBA" id="ARBA00024446"/>
    </source>
</evidence>
<dbReference type="Proteomes" id="UP000245489">
    <property type="component" value="Unassembled WGS sequence"/>
</dbReference>
<dbReference type="EC" id="4.3.1.7" evidence="5"/>
<comment type="caution">
    <text evidence="6">The sequence shown here is derived from an EMBL/GenBank/DDBJ whole genome shotgun (WGS) entry which is preliminary data.</text>
</comment>
<protein>
    <recommendedName>
        <fullName evidence="5">Ethanolamine ammonia-lyase small subunit</fullName>
        <shortName evidence="5">EAL small subunit</shortName>
        <ecNumber evidence="5">4.3.1.7</ecNumber>
    </recommendedName>
</protein>
<dbReference type="GO" id="GO:0031419">
    <property type="term" value="F:cobalamin binding"/>
    <property type="evidence" value="ECO:0007669"/>
    <property type="project" value="UniProtKB-UniRule"/>
</dbReference>
<proteinExistence type="inferred from homology"/>
<comment type="similarity">
    <text evidence="5">Belongs to the EutC family.</text>
</comment>
<dbReference type="GO" id="GO:0008851">
    <property type="term" value="F:ethanolamine ammonia-lyase activity"/>
    <property type="evidence" value="ECO:0007669"/>
    <property type="project" value="UniProtKB-UniRule"/>
</dbReference>
<evidence type="ECO:0000256" key="2">
    <source>
        <dbReference type="ARBA" id="ARBA00023239"/>
    </source>
</evidence>
<dbReference type="PIRSF" id="PIRSF018982">
    <property type="entry name" value="EutC"/>
    <property type="match status" value="1"/>
</dbReference>
<comment type="cofactor">
    <cofactor evidence="5">
        <name>adenosylcob(III)alamin</name>
        <dbReference type="ChEBI" id="CHEBI:18408"/>
    </cofactor>
    <text evidence="5">Binds between the large and small subunits.</text>
</comment>
<dbReference type="RefSeq" id="WP_109741152.1">
    <property type="nucleotide sequence ID" value="NZ_QGGO01000002.1"/>
</dbReference>